<feature type="compositionally biased region" description="Basic residues" evidence="1">
    <location>
        <begin position="121"/>
        <end position="131"/>
    </location>
</feature>
<gene>
    <name evidence="2" type="ORF">HCN44_010812</name>
</gene>
<feature type="compositionally biased region" description="Polar residues" evidence="1">
    <location>
        <begin position="91"/>
        <end position="107"/>
    </location>
</feature>
<protein>
    <submittedName>
        <fullName evidence="2">Uncharacterized protein</fullName>
    </submittedName>
</protein>
<feature type="compositionally biased region" description="Polar residues" evidence="1">
    <location>
        <begin position="142"/>
        <end position="153"/>
    </location>
</feature>
<feature type="compositionally biased region" description="Basic and acidic residues" evidence="1">
    <location>
        <begin position="70"/>
        <end position="83"/>
    </location>
</feature>
<dbReference type="AlphaFoldDB" id="A0A834XJH0"/>
<organism evidence="2 3">
    <name type="scientific">Aphidius gifuensis</name>
    <name type="common">Parasitoid wasp</name>
    <dbReference type="NCBI Taxonomy" id="684658"/>
    <lineage>
        <taxon>Eukaryota</taxon>
        <taxon>Metazoa</taxon>
        <taxon>Ecdysozoa</taxon>
        <taxon>Arthropoda</taxon>
        <taxon>Hexapoda</taxon>
        <taxon>Insecta</taxon>
        <taxon>Pterygota</taxon>
        <taxon>Neoptera</taxon>
        <taxon>Endopterygota</taxon>
        <taxon>Hymenoptera</taxon>
        <taxon>Apocrita</taxon>
        <taxon>Ichneumonoidea</taxon>
        <taxon>Braconidae</taxon>
        <taxon>Aphidiinae</taxon>
        <taxon>Aphidius</taxon>
    </lineage>
</organism>
<dbReference type="EMBL" id="JACMRX010000006">
    <property type="protein sequence ID" value="KAF7988303.1"/>
    <property type="molecule type" value="Genomic_DNA"/>
</dbReference>
<evidence type="ECO:0000313" key="2">
    <source>
        <dbReference type="EMBL" id="KAF7988303.1"/>
    </source>
</evidence>
<feature type="region of interest" description="Disordered" evidence="1">
    <location>
        <begin position="70"/>
        <end position="201"/>
    </location>
</feature>
<name>A0A834XJH0_APHGI</name>
<dbReference type="Proteomes" id="UP000639338">
    <property type="component" value="Unassembled WGS sequence"/>
</dbReference>
<accession>A0A834XJH0</accession>
<evidence type="ECO:0000256" key="1">
    <source>
        <dbReference type="SAM" id="MobiDB-lite"/>
    </source>
</evidence>
<evidence type="ECO:0000313" key="3">
    <source>
        <dbReference type="Proteomes" id="UP000639338"/>
    </source>
</evidence>
<feature type="compositionally biased region" description="Basic and acidic residues" evidence="1">
    <location>
        <begin position="108"/>
        <end position="119"/>
    </location>
</feature>
<reference evidence="2 3" key="1">
    <citation type="submission" date="2020-08" db="EMBL/GenBank/DDBJ databases">
        <title>Aphidius gifuensis genome sequencing and assembly.</title>
        <authorList>
            <person name="Du Z."/>
        </authorList>
    </citation>
    <scope>NUCLEOTIDE SEQUENCE [LARGE SCALE GENOMIC DNA]</scope>
    <source>
        <strain evidence="2">YNYX2018</strain>
        <tissue evidence="2">Adults</tissue>
    </source>
</reference>
<sequence length="201" mass="23258">MTTLTNKNMDEEMLTDEEINADLENDRKIQKIQREKELKDRLRETMIAEYSELKKKQLELDHRAMQAGMEDLRMKNDKERDLFSKPPYTIPKNNTKENTVYKTQSDGQHNDKQEPEQYRRAGGHRTWRQRGRGGYNHNNYNSTQGRPDVSNHNGLGDKNNVGVNNYGQGGNTYKHGAKSYGHNGTYNGGISKRAKPLSDKR</sequence>
<comment type="caution">
    <text evidence="2">The sequence shown here is derived from an EMBL/GenBank/DDBJ whole genome shotgun (WGS) entry which is preliminary data.</text>
</comment>
<keyword evidence="3" id="KW-1185">Reference proteome</keyword>
<proteinExistence type="predicted"/>